<keyword evidence="4 5" id="KW-0472">Membrane</keyword>
<evidence type="ECO:0000256" key="3">
    <source>
        <dbReference type="ARBA" id="ARBA00022989"/>
    </source>
</evidence>
<dbReference type="Proteomes" id="UP000700815">
    <property type="component" value="Unassembled WGS sequence"/>
</dbReference>
<dbReference type="PROSITE" id="PS50893">
    <property type="entry name" value="ABC_TRANSPORTER_2"/>
    <property type="match status" value="1"/>
</dbReference>
<evidence type="ECO:0000256" key="4">
    <source>
        <dbReference type="ARBA" id="ARBA00023136"/>
    </source>
</evidence>
<dbReference type="PANTHER" id="PTHR24221">
    <property type="entry name" value="ATP-BINDING CASSETTE SUB-FAMILY B"/>
    <property type="match status" value="1"/>
</dbReference>
<feature type="transmembrane region" description="Helical" evidence="5">
    <location>
        <begin position="56"/>
        <end position="80"/>
    </location>
</feature>
<keyword evidence="9" id="KW-1185">Reference proteome</keyword>
<dbReference type="EMBL" id="JAHBBH010000007">
    <property type="protein sequence ID" value="MBW3092100.1"/>
    <property type="molecule type" value="Genomic_DNA"/>
</dbReference>
<dbReference type="CDD" id="cd03228">
    <property type="entry name" value="ABCC_MRP_Like"/>
    <property type="match status" value="1"/>
</dbReference>
<evidence type="ECO:0000256" key="2">
    <source>
        <dbReference type="ARBA" id="ARBA00022692"/>
    </source>
</evidence>
<dbReference type="PANTHER" id="PTHR24221:SF654">
    <property type="entry name" value="ATP-BINDING CASSETTE SUB-FAMILY B MEMBER 6"/>
    <property type="match status" value="1"/>
</dbReference>
<dbReference type="InterPro" id="IPR003439">
    <property type="entry name" value="ABC_transporter-like_ATP-bd"/>
</dbReference>
<feature type="transmembrane region" description="Helical" evidence="5">
    <location>
        <begin position="12"/>
        <end position="36"/>
    </location>
</feature>
<keyword evidence="3 5" id="KW-1133">Transmembrane helix</keyword>
<evidence type="ECO:0000313" key="8">
    <source>
        <dbReference type="EMBL" id="MBW3092100.1"/>
    </source>
</evidence>
<accession>A0ABS6WDH5</accession>
<feature type="transmembrane region" description="Helical" evidence="5">
    <location>
        <begin position="151"/>
        <end position="169"/>
    </location>
</feature>
<evidence type="ECO:0000256" key="1">
    <source>
        <dbReference type="ARBA" id="ARBA00004141"/>
    </source>
</evidence>
<evidence type="ECO:0000259" key="7">
    <source>
        <dbReference type="PROSITE" id="PS50929"/>
    </source>
</evidence>
<proteinExistence type="predicted"/>
<feature type="domain" description="ABC transmembrane type-1" evidence="7">
    <location>
        <begin position="89"/>
        <end position="294"/>
    </location>
</feature>
<name>A0ABS6WDH5_9BIFI</name>
<gene>
    <name evidence="8" type="ORF">KIH79_03845</name>
</gene>
<dbReference type="GO" id="GO:0005524">
    <property type="term" value="F:ATP binding"/>
    <property type="evidence" value="ECO:0007669"/>
    <property type="project" value="UniProtKB-KW"/>
</dbReference>
<reference evidence="8 9" key="1">
    <citation type="submission" date="2021-05" db="EMBL/GenBank/DDBJ databases">
        <title>Phylogenetic classification of ten novel species belonging to the genus Bifidobacterium comprising B. colchicus sp. nov., B. abeli sp. nov., B. bicoloris sp. nov., B. guerezis sp. nov., B. rosaliae sp. nov., B. santillanensis sp. nov., B. argentati sp. nov., B. amazzoni sp. nov., B. pluviali sp. nov., and B. pinnaculum sp. nov.</title>
        <authorList>
            <person name="Lugli G.A."/>
            <person name="Ruiz Garcia L."/>
            <person name="Margolles A."/>
            <person name="Ventura M."/>
        </authorList>
    </citation>
    <scope>NUCLEOTIDE SEQUENCE [LARGE SCALE GENOMIC DNA]</scope>
    <source>
        <strain evidence="8 9">82T10</strain>
    </source>
</reference>
<dbReference type="InterPro" id="IPR003593">
    <property type="entry name" value="AAA+_ATPase"/>
</dbReference>
<feature type="domain" description="ABC transporter" evidence="6">
    <location>
        <begin position="331"/>
        <end position="532"/>
    </location>
</feature>
<dbReference type="SMART" id="SM00382">
    <property type="entry name" value="AAA"/>
    <property type="match status" value="1"/>
</dbReference>
<dbReference type="RefSeq" id="WP_219058199.1">
    <property type="nucleotide sequence ID" value="NZ_JAHBBH010000007.1"/>
</dbReference>
<organism evidence="8 9">
    <name type="scientific">Bifidobacterium miconis</name>
    <dbReference type="NCBI Taxonomy" id="2834435"/>
    <lineage>
        <taxon>Bacteria</taxon>
        <taxon>Bacillati</taxon>
        <taxon>Actinomycetota</taxon>
        <taxon>Actinomycetes</taxon>
        <taxon>Bifidobacteriales</taxon>
        <taxon>Bifidobacteriaceae</taxon>
        <taxon>Bifidobacterium</taxon>
    </lineage>
</organism>
<dbReference type="Pfam" id="PF00005">
    <property type="entry name" value="ABC_tran"/>
    <property type="match status" value="1"/>
</dbReference>
<dbReference type="PROSITE" id="PS50929">
    <property type="entry name" value="ABC_TM1F"/>
    <property type="match status" value="1"/>
</dbReference>
<keyword evidence="2 5" id="KW-0812">Transmembrane</keyword>
<sequence length="532" mass="58277">MSAGLPHRVRLGLRVALFTLLMVVGGFDGVVLAQAISTLPRFVAGSSVQSMIAFGVGYLLAFCAIWSCEQLAVMVENVIVRDLLIDRKRRYIEAKLRYVSSDKASQVVSKINNDFALYRDNYLKAVFTVAVDLTMGTVSMVYMLWLNAPLAVLFILFSLLPMAAPKLFASALRRSSEAWSVDTERFNQSLSDAFDARHGLYTNGAFATVLAYMERRLRRSESSMCTMSNRQGLAGVAMVVLSALAYLVPITIGLLMMHAGWPITGASLVAMFMASDRVSGPFRAAAEHCNEIATTKTIRGQIRRALHGEMPTAPEVTRMELHANDTDGWSAIAFDVPAVRHADATLLPAQRIDVRAGEKIALVGPSGIGKSSLLDTIQGYVDGRDISVGDDLSRHVGFIEQRPFVFDDDVRFNLTFGEPFDDARLLDVLGKVGLAGELGDDPLSYACGEHGSKLSGGQVQRIEIARTLLRGKRILLADEPTSSLDPDNAERIVSLLLSLPVTLIMATHDTQYTRDFDRVLEITPDHRLIAKH</sequence>
<evidence type="ECO:0000259" key="6">
    <source>
        <dbReference type="PROSITE" id="PS50893"/>
    </source>
</evidence>
<keyword evidence="8" id="KW-0067">ATP-binding</keyword>
<evidence type="ECO:0000256" key="5">
    <source>
        <dbReference type="SAM" id="Phobius"/>
    </source>
</evidence>
<comment type="subcellular location">
    <subcellularLocation>
        <location evidence="1">Membrane</location>
        <topology evidence="1">Multi-pass membrane protein</topology>
    </subcellularLocation>
</comment>
<protein>
    <submittedName>
        <fullName evidence="8">ABC transporter ATP-binding protein</fullName>
    </submittedName>
</protein>
<evidence type="ECO:0000313" key="9">
    <source>
        <dbReference type="Proteomes" id="UP000700815"/>
    </source>
</evidence>
<dbReference type="InterPro" id="IPR039421">
    <property type="entry name" value="Type_1_exporter"/>
</dbReference>
<comment type="caution">
    <text evidence="8">The sequence shown here is derived from an EMBL/GenBank/DDBJ whole genome shotgun (WGS) entry which is preliminary data.</text>
</comment>
<dbReference type="InterPro" id="IPR011527">
    <property type="entry name" value="ABC1_TM_dom"/>
</dbReference>
<feature type="transmembrane region" description="Helical" evidence="5">
    <location>
        <begin position="232"/>
        <end position="249"/>
    </location>
</feature>
<keyword evidence="8" id="KW-0547">Nucleotide-binding</keyword>